<feature type="region of interest" description="Disordered" evidence="2">
    <location>
        <begin position="1042"/>
        <end position="1064"/>
    </location>
</feature>
<dbReference type="STRING" id="42249.A0A317SHV8"/>
<feature type="compositionally biased region" description="Gly residues" evidence="2">
    <location>
        <begin position="569"/>
        <end position="579"/>
    </location>
</feature>
<dbReference type="InterPro" id="IPR035445">
    <property type="entry name" value="GYF-like_dom_sf"/>
</dbReference>
<feature type="compositionally biased region" description="Gly residues" evidence="2">
    <location>
        <begin position="1396"/>
        <end position="1409"/>
    </location>
</feature>
<dbReference type="OrthoDB" id="48509at2759"/>
<feature type="region of interest" description="Disordered" evidence="2">
    <location>
        <begin position="545"/>
        <end position="601"/>
    </location>
</feature>
<feature type="domain" description="GYF" evidence="3">
    <location>
        <begin position="830"/>
        <end position="878"/>
    </location>
</feature>
<feature type="region of interest" description="Disordered" evidence="2">
    <location>
        <begin position="1121"/>
        <end position="1315"/>
    </location>
</feature>
<feature type="compositionally biased region" description="Low complexity" evidence="2">
    <location>
        <begin position="1296"/>
        <end position="1315"/>
    </location>
</feature>
<feature type="compositionally biased region" description="Polar residues" evidence="2">
    <location>
        <begin position="1544"/>
        <end position="1557"/>
    </location>
</feature>
<feature type="compositionally biased region" description="Gly residues" evidence="2">
    <location>
        <begin position="326"/>
        <end position="336"/>
    </location>
</feature>
<feature type="compositionally biased region" description="Low complexity" evidence="2">
    <location>
        <begin position="994"/>
        <end position="1003"/>
    </location>
</feature>
<dbReference type="SUPFAM" id="SSF55277">
    <property type="entry name" value="GYF domain"/>
    <property type="match status" value="1"/>
</dbReference>
<feature type="compositionally biased region" description="Low complexity" evidence="2">
    <location>
        <begin position="1"/>
        <end position="35"/>
    </location>
</feature>
<feature type="compositionally biased region" description="Polar residues" evidence="2">
    <location>
        <begin position="243"/>
        <end position="254"/>
    </location>
</feature>
<dbReference type="PANTHER" id="PTHR14445:SF36">
    <property type="entry name" value="FI03272P-RELATED"/>
    <property type="match status" value="1"/>
</dbReference>
<dbReference type="CDD" id="cd00072">
    <property type="entry name" value="GYF"/>
    <property type="match status" value="1"/>
</dbReference>
<dbReference type="PANTHER" id="PTHR14445">
    <property type="entry name" value="GRB10 INTERACTING GYF PROTEIN"/>
    <property type="match status" value="1"/>
</dbReference>
<feature type="compositionally biased region" description="Polar residues" evidence="2">
    <location>
        <begin position="464"/>
        <end position="484"/>
    </location>
</feature>
<protein>
    <recommendedName>
        <fullName evidence="3">GYF domain-containing protein</fullName>
    </recommendedName>
</protein>
<feature type="region of interest" description="Disordered" evidence="2">
    <location>
        <begin position="692"/>
        <end position="716"/>
    </location>
</feature>
<feature type="compositionally biased region" description="Low complexity" evidence="2">
    <location>
        <begin position="1052"/>
        <end position="1064"/>
    </location>
</feature>
<feature type="coiled-coil region" evidence="1">
    <location>
        <begin position="1075"/>
        <end position="1119"/>
    </location>
</feature>
<keyword evidence="1" id="KW-0175">Coiled coil</keyword>
<dbReference type="InterPro" id="IPR003169">
    <property type="entry name" value="GYF"/>
</dbReference>
<feature type="compositionally biased region" description="Basic and acidic residues" evidence="2">
    <location>
        <begin position="296"/>
        <end position="306"/>
    </location>
</feature>
<dbReference type="SMART" id="SM00444">
    <property type="entry name" value="GYF"/>
    <property type="match status" value="1"/>
</dbReference>
<organism evidence="4 5">
    <name type="scientific">Tuber magnatum</name>
    <name type="common">white Piedmont truffle</name>
    <dbReference type="NCBI Taxonomy" id="42249"/>
    <lineage>
        <taxon>Eukaryota</taxon>
        <taxon>Fungi</taxon>
        <taxon>Dikarya</taxon>
        <taxon>Ascomycota</taxon>
        <taxon>Pezizomycotina</taxon>
        <taxon>Pezizomycetes</taxon>
        <taxon>Pezizales</taxon>
        <taxon>Tuberaceae</taxon>
        <taxon>Tuber</taxon>
    </lineage>
</organism>
<dbReference type="GO" id="GO:0005829">
    <property type="term" value="C:cytosol"/>
    <property type="evidence" value="ECO:0007669"/>
    <property type="project" value="TreeGrafter"/>
</dbReference>
<feature type="region of interest" description="Disordered" evidence="2">
    <location>
        <begin position="1528"/>
        <end position="1572"/>
    </location>
</feature>
<evidence type="ECO:0000259" key="3">
    <source>
        <dbReference type="PROSITE" id="PS50829"/>
    </source>
</evidence>
<feature type="compositionally biased region" description="Polar residues" evidence="2">
    <location>
        <begin position="378"/>
        <end position="387"/>
    </location>
</feature>
<reference evidence="4 5" key="1">
    <citation type="submission" date="2018-03" db="EMBL/GenBank/DDBJ databases">
        <title>Genomes of Pezizomycetes fungi and the evolution of truffles.</title>
        <authorList>
            <person name="Murat C."/>
            <person name="Payen T."/>
            <person name="Noel B."/>
            <person name="Kuo A."/>
            <person name="Martin F.M."/>
        </authorList>
    </citation>
    <scope>NUCLEOTIDE SEQUENCE [LARGE SCALE GENOMIC DNA]</scope>
    <source>
        <strain evidence="4">091103-1</strain>
    </source>
</reference>
<feature type="compositionally biased region" description="Low complexity" evidence="2">
    <location>
        <begin position="316"/>
        <end position="325"/>
    </location>
</feature>
<evidence type="ECO:0000313" key="5">
    <source>
        <dbReference type="Proteomes" id="UP000246991"/>
    </source>
</evidence>
<dbReference type="Pfam" id="PF02213">
    <property type="entry name" value="GYF"/>
    <property type="match status" value="1"/>
</dbReference>
<dbReference type="Gene3D" id="3.30.1490.40">
    <property type="match status" value="1"/>
</dbReference>
<comment type="caution">
    <text evidence="4">The sequence shown here is derived from an EMBL/GenBank/DDBJ whole genome shotgun (WGS) entry which is preliminary data.</text>
</comment>
<feature type="region of interest" description="Disordered" evidence="2">
    <location>
        <begin position="1395"/>
        <end position="1421"/>
    </location>
</feature>
<evidence type="ECO:0000256" key="1">
    <source>
        <dbReference type="SAM" id="Coils"/>
    </source>
</evidence>
<feature type="compositionally biased region" description="Gly residues" evidence="2">
    <location>
        <begin position="348"/>
        <end position="358"/>
    </location>
</feature>
<feature type="compositionally biased region" description="Low complexity" evidence="2">
    <location>
        <begin position="364"/>
        <end position="376"/>
    </location>
</feature>
<feature type="compositionally biased region" description="Polar residues" evidence="2">
    <location>
        <begin position="1196"/>
        <end position="1212"/>
    </location>
</feature>
<feature type="region of interest" description="Disordered" evidence="2">
    <location>
        <begin position="1"/>
        <end position="104"/>
    </location>
</feature>
<feature type="compositionally biased region" description="Polar residues" evidence="2">
    <location>
        <begin position="1004"/>
        <end position="1018"/>
    </location>
</feature>
<feature type="compositionally biased region" description="Basic and acidic residues" evidence="2">
    <location>
        <begin position="1275"/>
        <end position="1287"/>
    </location>
</feature>
<feature type="compositionally biased region" description="Polar residues" evidence="2">
    <location>
        <begin position="1231"/>
        <end position="1264"/>
    </location>
</feature>
<accession>A0A317SHV8</accession>
<dbReference type="InterPro" id="IPR051640">
    <property type="entry name" value="GRB10-interact_GYF"/>
</dbReference>
<sequence length="1572" mass="164426">MSASSHFASSFSTTASGGKDSGINTITTSGNSSTTGSGGSGGGGGSGDWSRRANGTSNPSHRRPSLSTTLTHPPTSQHSHPPLTPSASNVYHPPHHFNRSGAGNAVGTAYGKEDLLNIFKAQEQNGALREVKDLMLGDLGSGGGGGWGRSGDEAGGAEVCWDKEGGLKPISLEDMNEEERELFASNVNSPHKAPPNQGNQGAMNHHNTGHTPPQNRNKITATPGTSAPGVNRPANRRRETSDAALTSSPFSSVPPQLPRRRTELRDEDQTREGGGRDRTLFGRWGSTSGTTGLAGDDDHGREKSEDGSGSGGRGSGLLRRGSTTWGPGGGTGGGGFASSALNSPMGTFGNGMFGGAMGGFSLQSASSEKSKASGAAGNTGQKGSTAQPKVEEEDEQAGDPQRPRSPDTNELREEHERERPMSSDTDPFGLGGDRDDDQLQERQQPQPSPLPTPGLEQRMKEDNSFNTTGNNQIRQGNSVSTPTKVRNDLGFSGIGTTRDGSNVGGLHQQLQNLQLNQQGHFPLHGRPREGSIGGVIGGLHEYEPLSPTETNPYQSPAPEKADDEDMPENGGGGGIIGGFRRGDVGAPGSDRSGRSSTAGLAGGIGSGLTSFSSLSGGTLWGGTSAPSGLGNNTAPGSFFGGGMLSDLNSPNTIGSGGAFSGGSGIGGMGSVGGGGFGSASRASRLGQLFQQEPQVEEEQQPQHQQQGGFESNDAFGDLRFGGAFGSGRSGFGSAVDSPMRERPVVMDIFSLHTARSVGNLGAAASGENTLYPRERDDPLPGIHGLHQNQPVQPAPLSAGIQTPAVQQPPQIRPPPGTVAPQQHVMVMPDKIQWTYRDPSGTVQGPFSGLEMHDWYKAGFFTQDLAVKRAEDPEFEQLGNLVRRIGNTREPFLVPLQAPANAALVQPTASQPNTWAGAAVSSSWLNENQQPPPTGGTVQPPFAGSFPSFGTTLTADQQNALERRKQEEQYLLARQREYLVQQQVFAKAQHALQHQHSQQSLHSQPSFGSLQGNLQSPGGFNSFEPGVLLRQAGAAAGGPDAFGVGGGHGVPGMAGQQLQQNSQFAQQQVQADRLQMEQQQRILEMQRQQVQKAYQTQHQQVEKQQELQQAQQQAVAAVAQAQQHVQSYEAHHSEREDGRSPQQTQERSGTAPVQHDEEPSPPLESSAWGIAPETVKLQAQPQASEQPKVSIPKAAPSTKTSPRPTQAQTTASSEWRDSHSASLVQPFPPPAGSQSTVLNIGTGSVARSPSNETPHANNEVKQPSLTLKEIQEIEAEQQRNKEAYDAEQRPPPPAPGLPSTATWATSPSATPATGSASAWAKPLVKTSSLPTAGAKKTLSQIQKEEEARKAKATVLAASTAQAAPQIPSAPQASAKRYADLASKTSQPMVGGAWTTVGPGGKSKLGAGGPAGPLPSTPTAPAQPLRTVSSAIGIQTTKKVVPVVAPAKPTATSAEGEFHKWAMASLTGLKEGVKANELLAEMLNFPLDASLIADTIYDCSTTMDGRRFAAEFIRRKDAVRDGVVIEAGSSNGGGTGGWNEVAKGKANTQQSARDASPETNAAFKVVAGKKKGRR</sequence>
<evidence type="ECO:0000313" key="4">
    <source>
        <dbReference type="EMBL" id="PWW73973.1"/>
    </source>
</evidence>
<gene>
    <name evidence="4" type="ORF">C7212DRAFT_359159</name>
</gene>
<dbReference type="PROSITE" id="PS50829">
    <property type="entry name" value="GYF"/>
    <property type="match status" value="1"/>
</dbReference>
<feature type="compositionally biased region" description="Polar residues" evidence="2">
    <location>
        <begin position="1176"/>
        <end position="1186"/>
    </location>
</feature>
<feature type="compositionally biased region" description="Basic and acidic residues" evidence="2">
    <location>
        <begin position="401"/>
        <end position="421"/>
    </location>
</feature>
<feature type="compositionally biased region" description="Basic and acidic residues" evidence="2">
    <location>
        <begin position="260"/>
        <end position="280"/>
    </location>
</feature>
<keyword evidence="5" id="KW-1185">Reference proteome</keyword>
<feature type="compositionally biased region" description="Gly residues" evidence="2">
    <location>
        <begin position="1042"/>
        <end position="1051"/>
    </location>
</feature>
<dbReference type="Proteomes" id="UP000246991">
    <property type="component" value="Unassembled WGS sequence"/>
</dbReference>
<feature type="region of interest" description="Disordered" evidence="2">
    <location>
        <begin position="187"/>
        <end position="496"/>
    </location>
</feature>
<feature type="compositionally biased region" description="Low complexity" evidence="2">
    <location>
        <begin position="65"/>
        <end position="81"/>
    </location>
</feature>
<feature type="region of interest" description="Disordered" evidence="2">
    <location>
        <begin position="994"/>
        <end position="1021"/>
    </location>
</feature>
<evidence type="ECO:0000256" key="2">
    <source>
        <dbReference type="SAM" id="MobiDB-lite"/>
    </source>
</evidence>
<feature type="compositionally biased region" description="Polar residues" evidence="2">
    <location>
        <begin position="196"/>
        <end position="225"/>
    </location>
</feature>
<proteinExistence type="predicted"/>
<dbReference type="EMBL" id="PYWC01000070">
    <property type="protein sequence ID" value="PWW73973.1"/>
    <property type="molecule type" value="Genomic_DNA"/>
</dbReference>
<feature type="compositionally biased region" description="Basic and acidic residues" evidence="2">
    <location>
        <begin position="1128"/>
        <end position="1138"/>
    </location>
</feature>
<name>A0A317SHV8_9PEZI</name>
<feature type="compositionally biased region" description="Gly residues" evidence="2">
    <location>
        <begin position="36"/>
        <end position="47"/>
    </location>
</feature>